<feature type="region of interest" description="Disordered" evidence="4">
    <location>
        <begin position="127"/>
        <end position="154"/>
    </location>
</feature>
<dbReference type="PROSITE" id="PS01317">
    <property type="entry name" value="SSRP"/>
    <property type="match status" value="1"/>
</dbReference>
<dbReference type="InterPro" id="IPR023620">
    <property type="entry name" value="SmpB"/>
</dbReference>
<protein>
    <recommendedName>
        <fullName evidence="3">SsrA-binding protein</fullName>
    </recommendedName>
    <alternativeName>
        <fullName evidence="3">Small protein B</fullName>
    </alternativeName>
</protein>
<feature type="compositionally biased region" description="Basic and acidic residues" evidence="4">
    <location>
        <begin position="131"/>
        <end position="154"/>
    </location>
</feature>
<dbReference type="InterPro" id="IPR000037">
    <property type="entry name" value="SsrA-bd_prot"/>
</dbReference>
<reference evidence="6" key="2">
    <citation type="submission" date="2014-05" db="EMBL/GenBank/DDBJ databases">
        <title>Draft genome sequence of Virgibacillus massiliensis Vm-5.</title>
        <authorList>
            <person name="Khelaifia S."/>
            <person name="Croce O."/>
            <person name="Lagier J.C."/>
            <person name="Raoult D."/>
        </authorList>
    </citation>
    <scope>NUCLEOTIDE SEQUENCE [LARGE SCALE GENOMIC DNA]</scope>
    <source>
        <strain evidence="6">Vm-5</strain>
    </source>
</reference>
<dbReference type="Pfam" id="PF01668">
    <property type="entry name" value="SmpB"/>
    <property type="match status" value="1"/>
</dbReference>
<organism evidence="5 6">
    <name type="scientific">Virgibacillus massiliensis</name>
    <dbReference type="NCBI Taxonomy" id="1462526"/>
    <lineage>
        <taxon>Bacteria</taxon>
        <taxon>Bacillati</taxon>
        <taxon>Bacillota</taxon>
        <taxon>Bacilli</taxon>
        <taxon>Bacillales</taxon>
        <taxon>Bacillaceae</taxon>
        <taxon>Virgibacillus</taxon>
    </lineage>
</organism>
<evidence type="ECO:0000256" key="2">
    <source>
        <dbReference type="ARBA" id="ARBA00022884"/>
    </source>
</evidence>
<dbReference type="EMBL" id="CCDP010000001">
    <property type="protein sequence ID" value="CDQ39110.1"/>
    <property type="molecule type" value="Genomic_DNA"/>
</dbReference>
<dbReference type="eggNOG" id="COG0691">
    <property type="taxonomic scope" value="Bacteria"/>
</dbReference>
<dbReference type="OrthoDB" id="9805462at2"/>
<dbReference type="InterPro" id="IPR020081">
    <property type="entry name" value="SsrA-bd_prot_CS"/>
</dbReference>
<sequence>MPKGQGNTVAQNKRASHDYFIEDTYEAGIVLQGTEIKSIRAGRVNIKDSHARIDRGEVKLINLHIAEYAQGNRFNHDPTRTRKLLLHRKEINKLIGLTQQQGYALVPLKIYIKNGYAKVLLGLGKGKKKYDKREDLKRKQMKRDADRAIKEQTR</sequence>
<comment type="subcellular location">
    <subcellularLocation>
        <location evidence="3">Cytoplasm</location>
    </subcellularLocation>
    <text evidence="3">The tmRNA-SmpB complex associates with stalled 70S ribosomes.</text>
</comment>
<dbReference type="NCBIfam" id="NF003843">
    <property type="entry name" value="PRK05422.1"/>
    <property type="match status" value="1"/>
</dbReference>
<dbReference type="SUPFAM" id="SSF74982">
    <property type="entry name" value="Small protein B (SmpB)"/>
    <property type="match status" value="1"/>
</dbReference>
<accession>A0A024QA76</accession>
<comment type="similarity">
    <text evidence="3">Belongs to the SmpB family.</text>
</comment>
<evidence type="ECO:0000256" key="3">
    <source>
        <dbReference type="HAMAP-Rule" id="MF_00023"/>
    </source>
</evidence>
<evidence type="ECO:0000256" key="4">
    <source>
        <dbReference type="SAM" id="MobiDB-lite"/>
    </source>
</evidence>
<name>A0A024QA76_9BACI</name>
<proteinExistence type="inferred from homology"/>
<evidence type="ECO:0000256" key="1">
    <source>
        <dbReference type="ARBA" id="ARBA00022490"/>
    </source>
</evidence>
<dbReference type="GO" id="GO:0003723">
    <property type="term" value="F:RNA binding"/>
    <property type="evidence" value="ECO:0007669"/>
    <property type="project" value="UniProtKB-UniRule"/>
</dbReference>
<dbReference type="PANTHER" id="PTHR30308">
    <property type="entry name" value="TMRNA-BINDING COMPONENT OF TRANS-TRANSLATION TAGGING COMPLEX"/>
    <property type="match status" value="1"/>
</dbReference>
<keyword evidence="6" id="KW-1185">Reference proteome</keyword>
<dbReference type="HAMAP" id="MF_00023">
    <property type="entry name" value="SmpB"/>
    <property type="match status" value="1"/>
</dbReference>
<dbReference type="GO" id="GO:0070929">
    <property type="term" value="P:trans-translation"/>
    <property type="evidence" value="ECO:0007669"/>
    <property type="project" value="UniProtKB-UniRule"/>
</dbReference>
<gene>
    <name evidence="3 5" type="primary">smpB</name>
    <name evidence="5" type="ORF">BN990_01393</name>
</gene>
<comment type="function">
    <text evidence="3">Required for rescue of stalled ribosomes mediated by trans-translation. Binds to transfer-messenger RNA (tmRNA), required for stable association of tmRNA with ribosomes. tmRNA and SmpB together mimic tRNA shape, replacing the anticodon stem-loop with SmpB. tmRNA is encoded by the ssrA gene; the 2 termini fold to resemble tRNA(Ala) and it encodes a 'tag peptide', a short internal open reading frame. During trans-translation Ala-aminoacylated tmRNA acts like a tRNA, entering the A-site of stalled ribosomes, displacing the stalled mRNA. The ribosome then switches to translate the ORF on the tmRNA; the nascent peptide is terminated with the 'tag peptide' encoded by the tmRNA and targeted for degradation. The ribosome is freed to recommence translation, which seems to be the essential function of trans-translation.</text>
</comment>
<dbReference type="STRING" id="1462526.BN990_01393"/>
<dbReference type="GO" id="GO:0070930">
    <property type="term" value="P:trans-translation-dependent protein tagging"/>
    <property type="evidence" value="ECO:0007669"/>
    <property type="project" value="TreeGrafter"/>
</dbReference>
<dbReference type="Gene3D" id="2.40.280.10">
    <property type="match status" value="1"/>
</dbReference>
<dbReference type="NCBIfam" id="TIGR00086">
    <property type="entry name" value="smpB"/>
    <property type="match status" value="1"/>
</dbReference>
<dbReference type="CDD" id="cd09294">
    <property type="entry name" value="SmpB"/>
    <property type="match status" value="1"/>
</dbReference>
<comment type="caution">
    <text evidence="5">The sequence shown here is derived from an EMBL/GenBank/DDBJ whole genome shotgun (WGS) entry which is preliminary data.</text>
</comment>
<keyword evidence="2 3" id="KW-0694">RNA-binding</keyword>
<dbReference type="GO" id="GO:0005829">
    <property type="term" value="C:cytosol"/>
    <property type="evidence" value="ECO:0007669"/>
    <property type="project" value="TreeGrafter"/>
</dbReference>
<evidence type="ECO:0000313" key="6">
    <source>
        <dbReference type="Proteomes" id="UP000028875"/>
    </source>
</evidence>
<dbReference type="AlphaFoldDB" id="A0A024QA76"/>
<dbReference type="PANTHER" id="PTHR30308:SF2">
    <property type="entry name" value="SSRA-BINDING PROTEIN"/>
    <property type="match status" value="1"/>
</dbReference>
<dbReference type="RefSeq" id="WP_021289019.1">
    <property type="nucleotide sequence ID" value="NZ_BNER01000003.1"/>
</dbReference>
<keyword evidence="1 3" id="KW-0963">Cytoplasm</keyword>
<dbReference type="Proteomes" id="UP000028875">
    <property type="component" value="Unassembled WGS sequence"/>
</dbReference>
<reference evidence="5 6" key="1">
    <citation type="submission" date="2014-03" db="EMBL/GenBank/DDBJ databases">
        <authorList>
            <person name="Urmite Genomes U."/>
        </authorList>
    </citation>
    <scope>NUCLEOTIDE SEQUENCE [LARGE SCALE GENOMIC DNA]</scope>
    <source>
        <strain evidence="5 6">Vm-5</strain>
    </source>
</reference>
<evidence type="ECO:0000313" key="5">
    <source>
        <dbReference type="EMBL" id="CDQ39110.1"/>
    </source>
</evidence>